<feature type="transmembrane region" description="Helical" evidence="4">
    <location>
        <begin position="176"/>
        <end position="196"/>
    </location>
</feature>
<evidence type="ECO:0000256" key="1">
    <source>
        <dbReference type="ARBA" id="ARBA00004141"/>
    </source>
</evidence>
<evidence type="ECO:0000259" key="5">
    <source>
        <dbReference type="PROSITE" id="PS50850"/>
    </source>
</evidence>
<feature type="transmembrane region" description="Helical" evidence="4">
    <location>
        <begin position="144"/>
        <end position="164"/>
    </location>
</feature>
<dbReference type="InterPro" id="IPR011701">
    <property type="entry name" value="MFS"/>
</dbReference>
<feature type="transmembrane region" description="Helical" evidence="4">
    <location>
        <begin position="89"/>
        <end position="107"/>
    </location>
</feature>
<keyword evidence="4" id="KW-1133">Transmembrane helix</keyword>
<dbReference type="Gene3D" id="1.20.1250.20">
    <property type="entry name" value="MFS general substrate transporter like domains"/>
    <property type="match status" value="2"/>
</dbReference>
<keyword evidence="7" id="KW-1185">Reference proteome</keyword>
<gene>
    <name evidence="6" type="ORF">G7Y89_g5212</name>
</gene>
<feature type="domain" description="Major facilitator superfamily (MFS) profile" evidence="5">
    <location>
        <begin position="219"/>
        <end position="379"/>
    </location>
</feature>
<dbReference type="SUPFAM" id="SSF103473">
    <property type="entry name" value="MFS general substrate transporter"/>
    <property type="match status" value="1"/>
</dbReference>
<evidence type="ECO:0000313" key="7">
    <source>
        <dbReference type="Proteomes" id="UP000566819"/>
    </source>
</evidence>
<dbReference type="GO" id="GO:0016020">
    <property type="term" value="C:membrane"/>
    <property type="evidence" value="ECO:0007669"/>
    <property type="project" value="UniProtKB-SubCell"/>
</dbReference>
<dbReference type="InterPro" id="IPR036259">
    <property type="entry name" value="MFS_trans_sf"/>
</dbReference>
<sequence>MSSLKLDSLPDEPVEALSHDTSSLSNDGIPDGGFGWIQVVVAFTMNCFTWGQTAAYRLRFHRRLQFSLSMLVAPFVTILTRRLGTKPPMLLGICIQTGGFIFASFATQLWELYLSQGVLLGIGLGITYVPSAPILSQWFSKRRSLAVGISSAGSGVGGILFSFASKALISNISLAWAFRVTALIVGVMNLLSVLLLRDRNGAVKTKYVGFDTKLFFRCDVLLMLGWAFMSMLGYITLLYSLPDYANSLALSTGQAATISALLNLGIAVGRPIIGLMSDQLGRTEVAATATFLCGLICFAIWIPTNTYGVLIIFAVLSGALVGVFWMTIAPIATEIVGLAELPSLLSITWLVIVLPILFSEVIALELRRRAVPYNSAFSG</sequence>
<dbReference type="InterPro" id="IPR020846">
    <property type="entry name" value="MFS_dom"/>
</dbReference>
<proteinExistence type="inferred from homology"/>
<dbReference type="EMBL" id="JAAMPI010000306">
    <property type="protein sequence ID" value="KAF4632923.1"/>
    <property type="molecule type" value="Genomic_DNA"/>
</dbReference>
<dbReference type="Proteomes" id="UP000566819">
    <property type="component" value="Unassembled WGS sequence"/>
</dbReference>
<comment type="subcellular location">
    <subcellularLocation>
        <location evidence="1">Membrane</location>
        <topology evidence="1">Multi-pass membrane protein</topology>
    </subcellularLocation>
</comment>
<keyword evidence="4" id="KW-0472">Membrane</keyword>
<dbReference type="Pfam" id="PF07690">
    <property type="entry name" value="MFS_1"/>
    <property type="match status" value="1"/>
</dbReference>
<reference evidence="6 7" key="1">
    <citation type="submission" date="2020-03" db="EMBL/GenBank/DDBJ databases">
        <title>Draft Genome Sequence of Cudoniella acicularis.</title>
        <authorList>
            <person name="Buettner E."/>
            <person name="Kellner H."/>
        </authorList>
    </citation>
    <scope>NUCLEOTIDE SEQUENCE [LARGE SCALE GENOMIC DNA]</scope>
    <source>
        <strain evidence="6 7">DSM 108380</strain>
    </source>
</reference>
<dbReference type="InterPro" id="IPR050327">
    <property type="entry name" value="Proton-linked_MCT"/>
</dbReference>
<feature type="transmembrane region" description="Helical" evidence="4">
    <location>
        <begin position="309"/>
        <end position="332"/>
    </location>
</feature>
<feature type="region of interest" description="Disordered" evidence="3">
    <location>
        <begin position="1"/>
        <end position="23"/>
    </location>
</feature>
<evidence type="ECO:0000313" key="6">
    <source>
        <dbReference type="EMBL" id="KAF4632923.1"/>
    </source>
</evidence>
<feature type="transmembrane region" description="Helical" evidence="4">
    <location>
        <begin position="285"/>
        <end position="303"/>
    </location>
</feature>
<comment type="similarity">
    <text evidence="2">Belongs to the major facilitator superfamily. Monocarboxylate porter (TC 2.A.1.13) family.</text>
</comment>
<comment type="caution">
    <text evidence="6">The sequence shown here is derived from an EMBL/GenBank/DDBJ whole genome shotgun (WGS) entry which is preliminary data.</text>
</comment>
<feature type="transmembrane region" description="Helical" evidence="4">
    <location>
        <begin position="113"/>
        <end position="132"/>
    </location>
</feature>
<evidence type="ECO:0000256" key="4">
    <source>
        <dbReference type="SAM" id="Phobius"/>
    </source>
</evidence>
<accession>A0A8H4W3L0</accession>
<dbReference type="PANTHER" id="PTHR11360">
    <property type="entry name" value="MONOCARBOXYLATE TRANSPORTER"/>
    <property type="match status" value="1"/>
</dbReference>
<evidence type="ECO:0000256" key="2">
    <source>
        <dbReference type="ARBA" id="ARBA00006727"/>
    </source>
</evidence>
<dbReference type="AlphaFoldDB" id="A0A8H4W3L0"/>
<dbReference type="PROSITE" id="PS50850">
    <property type="entry name" value="MFS"/>
    <property type="match status" value="1"/>
</dbReference>
<dbReference type="PANTHER" id="PTHR11360:SF315">
    <property type="entry name" value="TRANSPORTER MCH2-RELATED"/>
    <property type="match status" value="1"/>
</dbReference>
<organism evidence="6 7">
    <name type="scientific">Cudoniella acicularis</name>
    <dbReference type="NCBI Taxonomy" id="354080"/>
    <lineage>
        <taxon>Eukaryota</taxon>
        <taxon>Fungi</taxon>
        <taxon>Dikarya</taxon>
        <taxon>Ascomycota</taxon>
        <taxon>Pezizomycotina</taxon>
        <taxon>Leotiomycetes</taxon>
        <taxon>Helotiales</taxon>
        <taxon>Tricladiaceae</taxon>
        <taxon>Cudoniella</taxon>
    </lineage>
</organism>
<feature type="transmembrane region" description="Helical" evidence="4">
    <location>
        <begin position="34"/>
        <end position="56"/>
    </location>
</feature>
<dbReference type="OrthoDB" id="2213137at2759"/>
<keyword evidence="4" id="KW-0812">Transmembrane</keyword>
<feature type="transmembrane region" description="Helical" evidence="4">
    <location>
        <begin position="344"/>
        <end position="364"/>
    </location>
</feature>
<name>A0A8H4W3L0_9HELO</name>
<evidence type="ECO:0000256" key="3">
    <source>
        <dbReference type="SAM" id="MobiDB-lite"/>
    </source>
</evidence>
<dbReference type="GO" id="GO:0022857">
    <property type="term" value="F:transmembrane transporter activity"/>
    <property type="evidence" value="ECO:0007669"/>
    <property type="project" value="InterPro"/>
</dbReference>
<protein>
    <recommendedName>
        <fullName evidence="5">Major facilitator superfamily (MFS) profile domain-containing protein</fullName>
    </recommendedName>
</protein>
<feature type="transmembrane region" description="Helical" evidence="4">
    <location>
        <begin position="220"/>
        <end position="241"/>
    </location>
</feature>